<evidence type="ECO:0000256" key="1">
    <source>
        <dbReference type="SAM" id="MobiDB-lite"/>
    </source>
</evidence>
<keyword evidence="2" id="KW-0472">Membrane</keyword>
<feature type="compositionally biased region" description="Low complexity" evidence="1">
    <location>
        <begin position="91"/>
        <end position="136"/>
    </location>
</feature>
<feature type="compositionally biased region" description="Basic and acidic residues" evidence="1">
    <location>
        <begin position="150"/>
        <end position="162"/>
    </location>
</feature>
<dbReference type="Proteomes" id="UP001169027">
    <property type="component" value="Unassembled WGS sequence"/>
</dbReference>
<accession>A0ABT8S3G5</accession>
<feature type="transmembrane region" description="Helical" evidence="2">
    <location>
        <begin position="226"/>
        <end position="246"/>
    </location>
</feature>
<gene>
    <name evidence="3" type="ORF">Q2T77_10845</name>
</gene>
<proteinExistence type="predicted"/>
<keyword evidence="2" id="KW-0812">Transmembrane</keyword>
<evidence type="ECO:0000313" key="3">
    <source>
        <dbReference type="EMBL" id="MDO1532787.1"/>
    </source>
</evidence>
<keyword evidence="2" id="KW-1133">Transmembrane helix</keyword>
<evidence type="ECO:0008006" key="5">
    <source>
        <dbReference type="Google" id="ProtNLM"/>
    </source>
</evidence>
<organism evidence="3 4">
    <name type="scientific">Variovorax ginsengisoli</name>
    <dbReference type="NCBI Taxonomy" id="363844"/>
    <lineage>
        <taxon>Bacteria</taxon>
        <taxon>Pseudomonadati</taxon>
        <taxon>Pseudomonadota</taxon>
        <taxon>Betaproteobacteria</taxon>
        <taxon>Burkholderiales</taxon>
        <taxon>Comamonadaceae</taxon>
        <taxon>Variovorax</taxon>
    </lineage>
</organism>
<comment type="caution">
    <text evidence="3">The sequence shown here is derived from an EMBL/GenBank/DDBJ whole genome shotgun (WGS) entry which is preliminary data.</text>
</comment>
<feature type="region of interest" description="Disordered" evidence="1">
    <location>
        <begin position="70"/>
        <end position="162"/>
    </location>
</feature>
<evidence type="ECO:0000313" key="4">
    <source>
        <dbReference type="Proteomes" id="UP001169027"/>
    </source>
</evidence>
<reference evidence="3" key="1">
    <citation type="submission" date="2023-06" db="EMBL/GenBank/DDBJ databases">
        <authorList>
            <person name="Jiang Y."/>
            <person name="Liu Q."/>
        </authorList>
    </citation>
    <scope>NUCLEOTIDE SEQUENCE</scope>
    <source>
        <strain evidence="3">CGMCC 1.12090</strain>
    </source>
</reference>
<dbReference type="EMBL" id="JAUKVY010000006">
    <property type="protein sequence ID" value="MDO1532787.1"/>
    <property type="molecule type" value="Genomic_DNA"/>
</dbReference>
<evidence type="ECO:0000256" key="2">
    <source>
        <dbReference type="SAM" id="Phobius"/>
    </source>
</evidence>
<name>A0ABT8S3G5_9BURK</name>
<dbReference type="RefSeq" id="WP_301807981.1">
    <property type="nucleotide sequence ID" value="NZ_JAUJZH010000006.1"/>
</dbReference>
<keyword evidence="4" id="KW-1185">Reference proteome</keyword>
<protein>
    <recommendedName>
        <fullName evidence="5">CsbD family protein</fullName>
    </recommendedName>
</protein>
<sequence>MMISLVDRAPADARGWRFERRQYQAMGGPRVEDEASTYNAWAQSLIRSAFTWADICMRQKAIGRGHLFHSFTGGTMGNPSIVSRPDSDPNRSTTSTGTGRETTWTTDTAAPFDQGRQSGQQSGQPQQAAQGTASPQGGPPGTQPDTDEGSSMRRSMDDADAVGRKVASTAQGYLHDVKDKAGSVTHSAKSYARSAVDAAGEKIQGMKEQAGDLRVKGQQYVMGEPIKAILCAAAGGALITALLLALSAPRR</sequence>